<evidence type="ECO:0000259" key="6">
    <source>
        <dbReference type="SMART" id="SM00237"/>
    </source>
</evidence>
<feature type="domain" description="Calx-beta" evidence="6">
    <location>
        <begin position="751"/>
        <end position="848"/>
    </location>
</feature>
<protein>
    <submittedName>
        <fullName evidence="7">Calx-beta domain-containing protein</fullName>
    </submittedName>
</protein>
<dbReference type="SUPFAM" id="SSF141072">
    <property type="entry name" value="CalX-like"/>
    <property type="match status" value="35"/>
</dbReference>
<sequence length="4253" mass="417189">MANSTNIIGKVIAIKGTAIIKAADGSQHVLKIGDVIYEKDVIVAAAGSEVELAFDSGRSYLVRANETVTLDQSVFDPVQVDPNANALLPPANAQDVANAVIGGNSLDKLLEETAAGLGGGDAGDGNGFVRLDRIAEGVTPGSIDTQVTASGTTADSQSNAPAPAVQEVSVVSVSGSSSSEGTAQEFVVKLSGTTQTVTPLTLALSSGSATVGVDTSTTLVSVDGGVTFTPLNGTVQVPVGVSEVIVRVGTVRDGVIEGNETVSLVASTSSSANVVTGQGTIIDGAVPNASISGPVEINEAAGTVTFTVQLSEASPASIAINYSTSNGTAQSGTDFTSVIGSVVFAPGETTKTITVPITDDKVFEGPENFTVSLTNGSNVVVTGSSATVIIKDDGTGTGATSDDRPVVASINNPVTDEGGNLVFTVKLSGVSTTATPVSLSLQSGSATLGTDTSTQEVSVDGGVTWVPLSGSVNIPAGSTELLVRVATVVDGILEGNETIGLTAATPHNTSPLSGTGTIGDGVVPSLSLSGPTDINEAAGTVTYTVTLSKTNVAPVTVNFSTANGTAIAGSDFAASTGTLTFAPGETTKTFTVAINNDAVFEGAENFQVNLSSPSNATIATGSVTTTIHDDGTGTGGGDDDRLVVTSVSSPTVGEGGNLVFTVNLSGTSTTATNVSVTPSSGSAILGTDTGAQEYSTNGGVTWSPLTGNVSVPAGSSSFQVRVATINDGVIEGSETISLSAATPQNTSAISSVGTIIDGGVPKISLSGPADVNEAAGTVTYTVSLSNASQAPISVNYSTANGSATAGNDFTAGSGTLTFAPGETTKTFTVAISNDAVFEGAENFQVNLSSPSNATIAAGSVTTTIHDDGTGTGGGDDDRLVVTSVSSPTVGEGGNLVFTVNLSGTSTTATNVSVTPSSGTATLGTDTGAQEYSTDGVNWSPLTGSVSVPAGSSSFQVRVATINDAVFEGNETISLSAATAQNVSPVTSTGTIVDGVIPTISLSGPIDVNEGIGTISYTVTLSSAIGVPVSVNYSTVNGTALAGSDFTVAGGTITFAPGETSKIITVSVTNDNVYEGPENFQVRLSAPTNATIADGVINTVINDDGVGTGGGDDDRLAVISVSSPTVGEGGDLVFAVKLSGVSTLTTPIDVALQSETGTVGLDTGNQEYSTDGGLTWTSVSAGVNVPAGLDSFLVRVNTINDGLIEGDETVVLSASTGQNVTAVTGTGTITDGAVPTISLSGPIDVNEAAGTITYTVSLSSASPASVSVDYGTANGTAIAGSDFTASTGTLTFAPGETTKTFTVTINNDAVFEGAENFQVNLSSPSNATIAAGSVTTTIHDDGTGTGGGDDDRLVVTSVSSPTVGEGGNLVFTVNLSGTSTTATNVSVTPSSGTATLGTDTGAQEYSTDGVNWNPLTGSVSVPAGSSSFQVRVATINDGVIEGSETISLSAATAQNVTAVTGTGTITDGAVPTISLSGPIDVNEAAGTITYTVSLSSASPASVSVNYGTANGTAIAGSDFTASTGTLTFAPGETTKTFTVTINNDAVFEGAENFQVNLSSPSNATIAAGSVTTTIHDDGTGTGGGDDDRLVVTSVSSPTVGEGGNLVFTVNLSGTSTTATNVSVTPSSGTATLGTDTGAQEYSTDGVNWNPLTGSVSVPAGSSSFQVRVATINDGVIEGSETISLSAATAQNVTAVTGTGTITDGAVPTISLSGPIDVNEAAGTITYTVSLSSASPASVSVNYGTANGTAIAGSDFTASTGTLTFAPGETTKTFTVTINNDAVFEGAENFQVNLSSPSNATIAAGSVTTTIHDDGTGTGGGDDDTPSLSVSSPVVSESAGFAQFTVSLSNATTTATTVGLALANGSATGTGVDYGSATATNIQVSTDGGLNWTSATSVTIAAGSTSVLVRTPITSDTIDEIDETFTLTATRTAGTTSNASALGTATITDDDAAPTISSVTSDTQTEGTSLVHTVTLTNASSSSTSFAYTIGGGTATSGTDYGTPTFSNGVTLVGGNLIVPAGVTSFTITVPSTQDTIDEPNETYNVSVGGVSAVGTITDDDAAPTISSVTSDTQIEGTALVHTVTLTNASSSSTSFAYTIGGGTATSGTDYGTPTFSNGVTLVGGNLIVPAGVTSFTINVPTTDDAVSESSENYNLSVGGVSATGTITDNDGVPSLSINDITVNEAAGTATFTVTLSAASGQTVSVGFNTSNGTATAGSDYISTTDTLTFAPGTTTKTITVNIANDTVFEGAETFNVNLVAPTNAIISDNQGVGTIKDDGTGGGGGDDDRLVVTSVSSPTVGEGGNLVFTVNLSGTSTTATNVSVTPSSGTATLGTDTGAQEYSTDGVNWNPLTGSVSVPAGSSSFQVRVATINDGVIEGSETISLSAATAQNVTAVTGTGTITDGAVPTISLSGPIDVNEAAGTITYTVSLSSASPASVSVNYGTANGTAIAGSDFTASTGTLTFAPGETTKTFTVTINNDAVFEGAENFQVNLSSPSNATIAAGSVTTTIHDDGTGTGGGDDDRLVVTSVSSPTVGEGGNLVFTVNLSGTSTTATNVSVTPSSGTATLGTDTGAQEYSTDGVNWNPLTGSVSVPAGSSSFQVRIATINDGVIEGSETISLSAATAQNVTAVTGTGTITDGAVPTISLSGPIDVNEAAGTITYTVSLSSASPASVSVDYGTANGTAIAGSDFAASTGTLTFAPGETTKTFTVTINNDAVFEGAENFQVNLSSPSNATIAAGSVTTTIHDDGTGTGGGDDDRLVVTSVSSPTVGEGGNLVFTVNLSGTSTTATNVSVTPSSGTATLGTDTGAQEYSTDGVNWNPLTGSVSVPAGSSSFQVRVATINDGVIEGSETISLSAATAQNVTAVTGTGTITDGAVPTISLSGPIDVNEAAGTITYTVSLSSASPASVSVDYGTANGTAIAGSDFAASTGTLTFAPGETTKTFTVTINNDAVFEGAENFQVNLSSPSNATIAAGSVTTTIHDDGTGTGGGDDDRLVVTSVSSPTVGEGGNLVFTVNLSGTSTTATNVSVTPSSGTATLGTDTGAQEYSTDGVNWNPLTGSVSVPAGSSSFQVRVATINDGVIEGSETISLSAATAQNVTAVTGTGTITDGAVPTISLSGPIDVNEAAGTITYTVSLSSASPASVSVNYGTANGTAIAGSDFTASTGTLTFAPGETTKTFTVTINNDAVFEGAENFQVNLSSPSNATIAAGSVTTTIHDDGTGTGGGDDDRLVVTSVSSPTVGEGGNLVFTVNLSGTSTTATNVSVTPSSGTATLGTDTGAQEYSTDGVNWNPLTGSVSVPAGSSSFQVRVATINDGVIEGSETISLSAATAQNVTAVTGTGTITDGAVPTISLSGPIDVNEAAGTITYTVSLSSASPASVSVDYGTANGTAIAGSDFTASTGTLTFAPGETTKTFTVTINNDAVFEGAENFQVNLSSPSNATIAAGSVTTTIHDDGTGTGGGDDDRLVVTSVSSPTVGEGGNLVFTVNLSGTSTTATNVSVTPSSGTATLGTDTGAQEYSTDGVNWNPLTGSVSVPAGSSSFQVRVATINDGVIEGSETISLSAATAQNVTAVTGTGTITDGAVPTISLSGPIDVNEAAGTITYTVSLSSASPASVSVNYGTANGTAIAGSDFAASTGTLTFAPGETTKTFTVTINNDAVFEGAENFQVNLSSPSNATIAAGSVTTTIHDDGTGTGGGDDDRLVVTSVSSPTVGEGGNLVFTVNLSGTSTTATNVSVTPSSGTATLGTDTGAQEYSTDGVNWNPLTGSVSVPAGSSSFQVRVATINDGVIEGSETISLSAATAQNVTAVTGTGTITDGAVPTISLSGPIDVNEAAGTITYTVSLSSASPASVSVDYGTANGTAIAGSDFTASTGTLTFAPGETTKTFTVTINNDAVFEGAENFQVNLSSPSNATIAAGSVTTTIHDDGTGTGGGDDDRLVVTSVSSPTVGEGGNLVFTVNLSGTSTTATNVSVTPSSGTATLGTDTGAQEYSTDGVNWNPLTGSVSVPAGSSSFQVRVATINDGVIEGSETISLSAATAQNVTAVTGTGTITDGAVPTISLSGPIDVNEAAGTITYTVSLSSASPASVSVNYGTANGTAIAGSDFTASTGTLTFAPGETTKTFTVTINNDAVFEGAENFQVNLSSPSNATIAAGSVTTTIHDDGTGTGGGDDDTPSLSVSSPVVSESAGFAQFTVSLSNATTTATTVGLALANGSATGTGVDYGSATATNIQVSTDGGLNFDERLGTYANH</sequence>
<feature type="domain" description="Calx-beta" evidence="6">
    <location>
        <begin position="1941"/>
        <end position="2047"/>
    </location>
</feature>
<feature type="domain" description="Calx-beta" evidence="6">
    <location>
        <begin position="3104"/>
        <end position="3202"/>
    </location>
</feature>
<evidence type="ECO:0000256" key="4">
    <source>
        <dbReference type="ARBA" id="ARBA00023065"/>
    </source>
</evidence>
<reference evidence="7" key="1">
    <citation type="submission" date="2023-09" db="EMBL/GenBank/DDBJ databases">
        <title>Undibacterium sp. 20NA77.5 isolated from freshwater.</title>
        <authorList>
            <person name="Le V."/>
            <person name="Ko S.-R."/>
            <person name="Ahn C.-Y."/>
            <person name="Oh H.-M."/>
        </authorList>
    </citation>
    <scope>NUCLEOTIDE SEQUENCE</scope>
    <source>
        <strain evidence="7">20NA77.5</strain>
    </source>
</reference>
<keyword evidence="1" id="KW-0732">Signal</keyword>
<evidence type="ECO:0000256" key="2">
    <source>
        <dbReference type="ARBA" id="ARBA00022737"/>
    </source>
</evidence>
<feature type="domain" description="Calx-beta" evidence="6">
    <location>
        <begin position="514"/>
        <end position="611"/>
    </location>
</feature>
<evidence type="ECO:0000313" key="8">
    <source>
        <dbReference type="Proteomes" id="UP001181355"/>
    </source>
</evidence>
<keyword evidence="3" id="KW-0106">Calcium</keyword>
<dbReference type="RefSeq" id="WP_309480953.1">
    <property type="nucleotide sequence ID" value="NZ_CP133720.1"/>
</dbReference>
<dbReference type="InterPro" id="IPR038081">
    <property type="entry name" value="CalX-like_sf"/>
</dbReference>
<feature type="domain" description="Calx-beta" evidence="6">
    <location>
        <begin position="3576"/>
        <end position="3674"/>
    </location>
</feature>
<dbReference type="InterPro" id="IPR051171">
    <property type="entry name" value="CaCA"/>
</dbReference>
<feature type="domain" description="Calx-beta" evidence="6">
    <location>
        <begin position="2632"/>
        <end position="2730"/>
    </location>
</feature>
<evidence type="ECO:0000313" key="7">
    <source>
        <dbReference type="EMBL" id="WMW79456.1"/>
    </source>
</evidence>
<feature type="region of interest" description="Disordered" evidence="5">
    <location>
        <begin position="1808"/>
        <end position="1830"/>
    </location>
</feature>
<keyword evidence="8" id="KW-1185">Reference proteome</keyword>
<dbReference type="Gene3D" id="2.60.40.2030">
    <property type="match status" value="35"/>
</dbReference>
<dbReference type="Proteomes" id="UP001181355">
    <property type="component" value="Chromosome"/>
</dbReference>
<feature type="domain" description="Calx-beta" evidence="6">
    <location>
        <begin position="4048"/>
        <end position="4146"/>
    </location>
</feature>
<feature type="domain" description="Calx-beta" evidence="6">
    <location>
        <begin position="1695"/>
        <end position="1793"/>
    </location>
</feature>
<feature type="domain" description="Calx-beta" evidence="6">
    <location>
        <begin position="3812"/>
        <end position="3910"/>
    </location>
</feature>
<dbReference type="SMART" id="SM00237">
    <property type="entry name" value="Calx_beta"/>
    <property type="match status" value="20"/>
</dbReference>
<feature type="domain" description="Calx-beta" evidence="6">
    <location>
        <begin position="2396"/>
        <end position="2494"/>
    </location>
</feature>
<feature type="domain" description="Calx-beta" evidence="6">
    <location>
        <begin position="1814"/>
        <end position="1928"/>
    </location>
</feature>
<keyword evidence="4" id="KW-0406">Ion transport</keyword>
<keyword evidence="4" id="KW-0813">Transport</keyword>
<evidence type="ECO:0000256" key="5">
    <source>
        <dbReference type="SAM" id="MobiDB-lite"/>
    </source>
</evidence>
<feature type="domain" description="Calx-beta" evidence="6">
    <location>
        <begin position="1459"/>
        <end position="1557"/>
    </location>
</feature>
<dbReference type="PANTHER" id="PTHR11878">
    <property type="entry name" value="SODIUM/CALCIUM EXCHANGER"/>
    <property type="match status" value="1"/>
</dbReference>
<feature type="domain" description="Calx-beta" evidence="6">
    <location>
        <begin position="2161"/>
        <end position="2258"/>
    </location>
</feature>
<evidence type="ECO:0000256" key="1">
    <source>
        <dbReference type="ARBA" id="ARBA00022729"/>
    </source>
</evidence>
<feature type="domain" description="Calx-beta" evidence="6">
    <location>
        <begin position="1223"/>
        <end position="1321"/>
    </location>
</feature>
<gene>
    <name evidence="7" type="ORF">RF679_12445</name>
</gene>
<dbReference type="InterPro" id="IPR003644">
    <property type="entry name" value="Calx_beta"/>
</dbReference>
<name>A0ABY9REU0_9BURK</name>
<feature type="domain" description="Calx-beta" evidence="6">
    <location>
        <begin position="280"/>
        <end position="374"/>
    </location>
</feature>
<keyword evidence="2" id="KW-0677">Repeat</keyword>
<organism evidence="7 8">
    <name type="scientific">Undibacterium cyanobacteriorum</name>
    <dbReference type="NCBI Taxonomy" id="3073561"/>
    <lineage>
        <taxon>Bacteria</taxon>
        <taxon>Pseudomonadati</taxon>
        <taxon>Pseudomonadota</taxon>
        <taxon>Betaproteobacteria</taxon>
        <taxon>Burkholderiales</taxon>
        <taxon>Oxalobacteraceae</taxon>
        <taxon>Undibacterium</taxon>
    </lineage>
</organism>
<feature type="domain" description="Calx-beta" evidence="6">
    <location>
        <begin position="2868"/>
        <end position="2966"/>
    </location>
</feature>
<feature type="region of interest" description="Disordered" evidence="5">
    <location>
        <begin position="142"/>
        <end position="163"/>
    </location>
</feature>
<dbReference type="PANTHER" id="PTHR11878:SF65">
    <property type="entry name" value="NA_CA-EXCHANGE PROTEIN, ISOFORM G"/>
    <property type="match status" value="1"/>
</dbReference>
<dbReference type="Pfam" id="PF03160">
    <property type="entry name" value="Calx-beta"/>
    <property type="match status" value="34"/>
</dbReference>
<feature type="domain" description="Calx-beta" evidence="6">
    <location>
        <begin position="2051"/>
        <end position="2157"/>
    </location>
</feature>
<feature type="domain" description="Calx-beta" evidence="6">
    <location>
        <begin position="3340"/>
        <end position="3438"/>
    </location>
</feature>
<evidence type="ECO:0000256" key="3">
    <source>
        <dbReference type="ARBA" id="ARBA00022837"/>
    </source>
</evidence>
<accession>A0ABY9REU0</accession>
<feature type="domain" description="Calx-beta" evidence="6">
    <location>
        <begin position="987"/>
        <end position="1084"/>
    </location>
</feature>
<feature type="region of interest" description="Disordered" evidence="5">
    <location>
        <begin position="4161"/>
        <end position="4183"/>
    </location>
</feature>
<dbReference type="EMBL" id="CP133720">
    <property type="protein sequence ID" value="WMW79456.1"/>
    <property type="molecule type" value="Genomic_DNA"/>
</dbReference>
<feature type="domain" description="Calx-beta" evidence="6">
    <location>
        <begin position="386"/>
        <end position="504"/>
    </location>
</feature>
<feature type="compositionally biased region" description="Polar residues" evidence="5">
    <location>
        <begin position="142"/>
        <end position="160"/>
    </location>
</feature>
<proteinExistence type="predicted"/>